<dbReference type="OrthoDB" id="199095at2"/>
<reference evidence="2 3" key="1">
    <citation type="journal article" date="2016" name="Int. J. Syst. Evol. Microbiol.">
        <title>Panacibacter ginsenosidivorans gen. nov., sp. nov., with ginsenoside converting activity isolated from soil of a ginseng field.</title>
        <authorList>
            <person name="Siddiqi M.Z."/>
            <person name="Muhammad Shafi S."/>
            <person name="Choi K.D."/>
            <person name="Im W.T."/>
        </authorList>
    </citation>
    <scope>NUCLEOTIDE SEQUENCE [LARGE SCALE GENOMIC DNA]</scope>
    <source>
        <strain evidence="2 3">Gsoil1550</strain>
    </source>
</reference>
<sequence length="309" mass="36166">MPFVSFCISTYKRPQILLTQLQLLSRQTYTDFEVVVSDNDPEQSGKTIIKSLNDQRFKYYSNEINLGMIKSFNKSIERSNTPYIIMITDDDPLNVSFLEEMVPLINQYPDKSVYGGFIRKRGDVDKIEEIDSLHFPSEVLHPKKNPSIFWSNCILRKADVIKIGYIPDYGSPHLADHALLALTGSVNGGIIRNKIYSSHNLHENNYSKGNFDSYYNGCVGFYNLLSQYFKERGEFIHIQHVIHLHLEQWFISMSFSLRKYFYKQKNRNKLQEIDNFSKQILTLNFMKRSRAKYQIKKIIFNIKVQLGLL</sequence>
<organism evidence="2 3">
    <name type="scientific">Panacibacter ginsenosidivorans</name>
    <dbReference type="NCBI Taxonomy" id="1813871"/>
    <lineage>
        <taxon>Bacteria</taxon>
        <taxon>Pseudomonadati</taxon>
        <taxon>Bacteroidota</taxon>
        <taxon>Chitinophagia</taxon>
        <taxon>Chitinophagales</taxon>
        <taxon>Chitinophagaceae</taxon>
        <taxon>Panacibacter</taxon>
    </lineage>
</organism>
<dbReference type="InterPro" id="IPR050834">
    <property type="entry name" value="Glycosyltransf_2"/>
</dbReference>
<dbReference type="Proteomes" id="UP000321533">
    <property type="component" value="Chromosome"/>
</dbReference>
<evidence type="ECO:0000313" key="2">
    <source>
        <dbReference type="EMBL" id="QEC65955.1"/>
    </source>
</evidence>
<dbReference type="KEGG" id="pgin:FRZ67_01035"/>
<name>A0A5B8V4J7_9BACT</name>
<dbReference type="RefSeq" id="WP_147187755.1">
    <property type="nucleotide sequence ID" value="NZ_CP042435.1"/>
</dbReference>
<dbReference type="SUPFAM" id="SSF53448">
    <property type="entry name" value="Nucleotide-diphospho-sugar transferases"/>
    <property type="match status" value="1"/>
</dbReference>
<dbReference type="Gene3D" id="3.90.550.10">
    <property type="entry name" value="Spore Coat Polysaccharide Biosynthesis Protein SpsA, Chain A"/>
    <property type="match status" value="1"/>
</dbReference>
<gene>
    <name evidence="2" type="ORF">FRZ67_01035</name>
</gene>
<accession>A0A5B8V4J7</accession>
<dbReference type="InterPro" id="IPR001173">
    <property type="entry name" value="Glyco_trans_2-like"/>
</dbReference>
<dbReference type="Pfam" id="PF00535">
    <property type="entry name" value="Glycos_transf_2"/>
    <property type="match status" value="1"/>
</dbReference>
<proteinExistence type="predicted"/>
<keyword evidence="2" id="KW-0808">Transferase</keyword>
<evidence type="ECO:0000259" key="1">
    <source>
        <dbReference type="Pfam" id="PF00535"/>
    </source>
</evidence>
<protein>
    <submittedName>
        <fullName evidence="2">Glycosyltransferase family 2 protein</fullName>
    </submittedName>
</protein>
<dbReference type="PANTHER" id="PTHR43685">
    <property type="entry name" value="GLYCOSYLTRANSFERASE"/>
    <property type="match status" value="1"/>
</dbReference>
<feature type="domain" description="Glycosyltransferase 2-like" evidence="1">
    <location>
        <begin position="5"/>
        <end position="135"/>
    </location>
</feature>
<dbReference type="AlphaFoldDB" id="A0A5B8V4J7"/>
<dbReference type="InterPro" id="IPR029044">
    <property type="entry name" value="Nucleotide-diphossugar_trans"/>
</dbReference>
<dbReference type="EMBL" id="CP042435">
    <property type="protein sequence ID" value="QEC65955.1"/>
    <property type="molecule type" value="Genomic_DNA"/>
</dbReference>
<evidence type="ECO:0000313" key="3">
    <source>
        <dbReference type="Proteomes" id="UP000321533"/>
    </source>
</evidence>
<dbReference type="PANTHER" id="PTHR43685:SF2">
    <property type="entry name" value="GLYCOSYLTRANSFERASE 2-LIKE DOMAIN-CONTAINING PROTEIN"/>
    <property type="match status" value="1"/>
</dbReference>
<dbReference type="GO" id="GO:0016740">
    <property type="term" value="F:transferase activity"/>
    <property type="evidence" value="ECO:0007669"/>
    <property type="project" value="UniProtKB-KW"/>
</dbReference>
<keyword evidence="3" id="KW-1185">Reference proteome</keyword>
<dbReference type="CDD" id="cd00761">
    <property type="entry name" value="Glyco_tranf_GTA_type"/>
    <property type="match status" value="1"/>
</dbReference>